<dbReference type="RefSeq" id="WP_201429191.1">
    <property type="nucleotide sequence ID" value="NZ_JAEQBW010000001.1"/>
</dbReference>
<sequence length="168" mass="20201">MKLNIPEKYTDLYVKALKEKKQTLQLKINQFKAEINEIDVHLDSLLNLPLFQENEEQNLMHQKTNTYHDQWPWTKKIAYFIDFRRKLVKTMEVVEFIMEKEPELNKSKVRSSVSAALSNKMKKGIYRKFEDPVTGNTYYGPVNFFLNQHEPHIEYMPEDLKERLLYNK</sequence>
<proteinExistence type="predicted"/>
<organism evidence="1 2">
    <name type="scientific">Marivirga aurantiaca</name>
    <dbReference type="NCBI Taxonomy" id="2802615"/>
    <lineage>
        <taxon>Bacteria</taxon>
        <taxon>Pseudomonadati</taxon>
        <taxon>Bacteroidota</taxon>
        <taxon>Cytophagia</taxon>
        <taxon>Cytophagales</taxon>
        <taxon>Marivirgaceae</taxon>
        <taxon>Marivirga</taxon>
    </lineage>
</organism>
<dbReference type="AlphaFoldDB" id="A0A934WV44"/>
<dbReference type="EMBL" id="JAEQBW010000001">
    <property type="protein sequence ID" value="MBK6263497.1"/>
    <property type="molecule type" value="Genomic_DNA"/>
</dbReference>
<gene>
    <name evidence="1" type="ORF">JKA74_00505</name>
</gene>
<evidence type="ECO:0000313" key="1">
    <source>
        <dbReference type="EMBL" id="MBK6263497.1"/>
    </source>
</evidence>
<name>A0A934WV44_9BACT</name>
<comment type="caution">
    <text evidence="1">The sequence shown here is derived from an EMBL/GenBank/DDBJ whole genome shotgun (WGS) entry which is preliminary data.</text>
</comment>
<protein>
    <submittedName>
        <fullName evidence="1">Uncharacterized protein</fullName>
    </submittedName>
</protein>
<keyword evidence="2" id="KW-1185">Reference proteome</keyword>
<accession>A0A934WV44</accession>
<reference evidence="1" key="1">
    <citation type="submission" date="2021-01" db="EMBL/GenBank/DDBJ databases">
        <title>Marivirga aurantiaca sp. nov., isolated from intertidal surface sediments.</title>
        <authorList>
            <person name="Zhang M."/>
        </authorList>
    </citation>
    <scope>NUCLEOTIDE SEQUENCE</scope>
    <source>
        <strain evidence="1">S37H4</strain>
    </source>
</reference>
<evidence type="ECO:0000313" key="2">
    <source>
        <dbReference type="Proteomes" id="UP000611723"/>
    </source>
</evidence>
<dbReference type="Proteomes" id="UP000611723">
    <property type="component" value="Unassembled WGS sequence"/>
</dbReference>